<gene>
    <name evidence="9" type="ORF">J8A68_005071</name>
</gene>
<dbReference type="EMBL" id="JAGSYN010000220">
    <property type="protein sequence ID" value="KAG7661376.1"/>
    <property type="molecule type" value="Genomic_DNA"/>
</dbReference>
<dbReference type="PIRSF" id="PIRSF037104">
    <property type="entry name" value="Histone_H3-K4_mtfrase_Set1_fun"/>
    <property type="match status" value="1"/>
</dbReference>
<feature type="region of interest" description="Disordered" evidence="6">
    <location>
        <begin position="1"/>
        <end position="126"/>
    </location>
</feature>
<keyword evidence="2" id="KW-0805">Transcription regulation</keyword>
<dbReference type="GeneID" id="73471871"/>
<dbReference type="SMART" id="SM00317">
    <property type="entry name" value="SET"/>
    <property type="match status" value="1"/>
</dbReference>
<evidence type="ECO:0000259" key="8">
    <source>
        <dbReference type="PROSITE" id="PS50868"/>
    </source>
</evidence>
<evidence type="ECO:0000256" key="4">
    <source>
        <dbReference type="PIRNR" id="PIRNR037104"/>
    </source>
</evidence>
<dbReference type="PROSITE" id="PS50868">
    <property type="entry name" value="POST_SET"/>
    <property type="match status" value="1"/>
</dbReference>
<dbReference type="GO" id="GO:0045893">
    <property type="term" value="P:positive regulation of DNA-templated transcription"/>
    <property type="evidence" value="ECO:0007669"/>
    <property type="project" value="TreeGrafter"/>
</dbReference>
<dbReference type="Proteomes" id="UP000694255">
    <property type="component" value="Unassembled WGS sequence"/>
</dbReference>
<feature type="compositionally biased region" description="Basic and acidic residues" evidence="6">
    <location>
        <begin position="17"/>
        <end position="32"/>
    </location>
</feature>
<feature type="compositionally biased region" description="Low complexity" evidence="6">
    <location>
        <begin position="92"/>
        <end position="101"/>
    </location>
</feature>
<dbReference type="Pfam" id="PF11767">
    <property type="entry name" value="SET_assoc"/>
    <property type="match status" value="1"/>
</dbReference>
<evidence type="ECO:0000313" key="10">
    <source>
        <dbReference type="Proteomes" id="UP000694255"/>
    </source>
</evidence>
<keyword evidence="4" id="KW-0808">Transferase</keyword>
<dbReference type="EC" id="2.1.1.354" evidence="4"/>
<feature type="domain" description="SET" evidence="7">
    <location>
        <begin position="915"/>
        <end position="1032"/>
    </location>
</feature>
<evidence type="ECO:0000256" key="3">
    <source>
        <dbReference type="ARBA" id="ARBA00023163"/>
    </source>
</evidence>
<dbReference type="InterPro" id="IPR003616">
    <property type="entry name" value="Post-SET_dom"/>
</dbReference>
<dbReference type="Pfam" id="PF00856">
    <property type="entry name" value="SET"/>
    <property type="match status" value="1"/>
</dbReference>
<protein>
    <recommendedName>
        <fullName evidence="1 4">Histone-lysine N-methyltransferase, H3 lysine-4 specific</fullName>
        <ecNumber evidence="4">2.1.1.354</ecNumber>
    </recommendedName>
</protein>
<evidence type="ECO:0000256" key="6">
    <source>
        <dbReference type="SAM" id="MobiDB-lite"/>
    </source>
</evidence>
<proteinExistence type="predicted"/>
<keyword evidence="4" id="KW-0949">S-adenosyl-L-methionine</keyword>
<dbReference type="InterPro" id="IPR024636">
    <property type="entry name" value="SET_assoc"/>
</dbReference>
<keyword evidence="4" id="KW-0158">Chromosome</keyword>
<dbReference type="InterPro" id="IPR017111">
    <property type="entry name" value="Set1_fungi"/>
</dbReference>
<dbReference type="SMART" id="SM01291">
    <property type="entry name" value="N-SET"/>
    <property type="match status" value="1"/>
</dbReference>
<evidence type="ECO:0000256" key="2">
    <source>
        <dbReference type="ARBA" id="ARBA00023015"/>
    </source>
</evidence>
<feature type="compositionally biased region" description="Acidic residues" evidence="6">
    <location>
        <begin position="692"/>
        <end position="720"/>
    </location>
</feature>
<dbReference type="PANTHER" id="PTHR45838:SF4">
    <property type="entry name" value="HISTONE-LYSINE N-METHYLTRANSFERASE TRITHORAX"/>
    <property type="match status" value="1"/>
</dbReference>
<dbReference type="InterPro" id="IPR001214">
    <property type="entry name" value="SET_dom"/>
</dbReference>
<dbReference type="OrthoDB" id="308383at2759"/>
<comment type="subunit">
    <text evidence="4">Component of the COMPASS (Set1C) complex.</text>
</comment>
<dbReference type="GO" id="GO:0042800">
    <property type="term" value="F:histone H3K4 methyltransferase activity"/>
    <property type="evidence" value="ECO:0007669"/>
    <property type="project" value="InterPro"/>
</dbReference>
<keyword evidence="4" id="KW-0489">Methyltransferase</keyword>
<evidence type="ECO:0000313" key="9">
    <source>
        <dbReference type="EMBL" id="KAG7661376.1"/>
    </source>
</evidence>
<comment type="caution">
    <text evidence="9">The sequence shown here is derived from an EMBL/GenBank/DDBJ whole genome shotgun (WGS) entry which is preliminary data.</text>
</comment>
<sequence>MSYNKGYYHRGYSGGYRDSRYRSNYRGHDDQYRNNQGNRSDDSRVGGMLNLNKGSHYDASENRYIPGASQNGGGSSYSSERNSRTPHHHASSDSLTSSGMSTPMSHAAAEQQQRNTGSTSITTGENHKDSEFAKLLLHSDNTKILPFSRPVDPKKNYKVMYDPEFDKNLSKEEKKSKSKKIRFNGEGIDSKELADPRLSHLAQYFQKPNKKSKKFPFKQLPQPKFIFDKDSLGPAPLTQLVVWDLPSTTSEVYLSNYFKSYGDAIEEMKFINDPDYGVSLGIATFKFQGNPEKAMRLAKKLIQTVKIETPKVDGVPLKIALNDSEGELLNRKMRTAKDKLKVQILKREEEEKKRQKQLLEEQKKNNELKKKELEEKKKQAELAKTKAKDEPPTKYRPNSTILSIRRQNKVVNGVFMPKDLNKYIKDRPYIFIQDKYVPTKKISSHDIKRVLNKYDWTRVLSDKTGFYIVFNSLKECERCFMNEDGRKFFEYRIYMELAIPEGYSKDENEDTETSSNKNDIIEEATNMLIKEFQTFLAKDIRERIIAPAILDLLGHENYPKLVEELKSQEEIIKPKPIISNNQLKLDALSILEKKRQQQKLSLPSFRKIDDKVNKRKARKNLVPMQHALNFDEEDEDEDEEDEETSRSVTPVVSLKRDRSSTVTSPEEEEEDNDQYVKKRKRTKLARALESDVSSDEEMEEEEAEEEEEQVVEEKEEEEEMVGPISMEIDYADVDLKYQPTEEGSVTVYPELPPSAVFDLEALQNILKDEEDLKIAQEVLNEAEVSSANTKNIEYWAWKQKASKLVAQEIAAEEVENIEELPSHLESESGSFRSEPYRKINDADKIHYLPHRRKIHKPLKTIQYEDDDDEKINENNAIQSSRVNRAKNRRFAADITAQIGSESEILSLNALTKRKKPVTFARSAIHNWGLYAMEPIAAKEMIIEYVGERIRQQVAQQREHGYLKTGIGSSYLFRIDENTVIDATKKGGIARFINHCCSPSCTAKIIKVEGKKRIVIYALRDIEANEELTYDYKFERETNDEERIRCLCGAPGCKGYLN</sequence>
<accession>A0A8J5QHP7</accession>
<keyword evidence="4" id="KW-0156">Chromatin regulator</keyword>
<feature type="region of interest" description="Disordered" evidence="6">
    <location>
        <begin position="616"/>
        <end position="721"/>
    </location>
</feature>
<dbReference type="SMART" id="SM00508">
    <property type="entry name" value="PostSET"/>
    <property type="match status" value="1"/>
</dbReference>
<dbReference type="InterPro" id="IPR024657">
    <property type="entry name" value="COMPASS_Set1_N-SET"/>
</dbReference>
<dbReference type="RefSeq" id="XP_049261609.1">
    <property type="nucleotide sequence ID" value="XM_049409097.1"/>
</dbReference>
<keyword evidence="5" id="KW-0175">Coiled coil</keyword>
<keyword evidence="3" id="KW-0804">Transcription</keyword>
<dbReference type="PANTHER" id="PTHR45838">
    <property type="entry name" value="HISTONE-LYSINE-N-METHYLTRANSFERASE 2 KMT2 FAMILY MEMBER"/>
    <property type="match status" value="1"/>
</dbReference>
<comment type="catalytic activity">
    <reaction evidence="4">
        <text>L-lysyl(4)-[histone H3] + 3 S-adenosyl-L-methionine = N(6),N(6),N(6)-trimethyl-L-lysyl(4)-[histone H3] + 3 S-adenosyl-L-homocysteine + 3 H(+)</text>
        <dbReference type="Rhea" id="RHEA:60260"/>
        <dbReference type="Rhea" id="RHEA-COMP:15537"/>
        <dbReference type="Rhea" id="RHEA-COMP:15547"/>
        <dbReference type="ChEBI" id="CHEBI:15378"/>
        <dbReference type="ChEBI" id="CHEBI:29969"/>
        <dbReference type="ChEBI" id="CHEBI:57856"/>
        <dbReference type="ChEBI" id="CHEBI:59789"/>
        <dbReference type="ChEBI" id="CHEBI:61961"/>
        <dbReference type="EC" id="2.1.1.354"/>
    </reaction>
</comment>
<comment type="subcellular location">
    <subcellularLocation>
        <location evidence="4">Nucleus</location>
    </subcellularLocation>
</comment>
<evidence type="ECO:0000256" key="5">
    <source>
        <dbReference type="SAM" id="Coils"/>
    </source>
</evidence>
<dbReference type="Pfam" id="PF11764">
    <property type="entry name" value="N-SET"/>
    <property type="match status" value="1"/>
</dbReference>
<keyword evidence="4" id="KW-0539">Nucleus</keyword>
<organism evidence="9 10">
    <name type="scientific">[Candida] subhashii</name>
    <dbReference type="NCBI Taxonomy" id="561895"/>
    <lineage>
        <taxon>Eukaryota</taxon>
        <taxon>Fungi</taxon>
        <taxon>Dikarya</taxon>
        <taxon>Ascomycota</taxon>
        <taxon>Saccharomycotina</taxon>
        <taxon>Pichiomycetes</taxon>
        <taxon>Debaryomycetaceae</taxon>
        <taxon>Spathaspora</taxon>
    </lineage>
</organism>
<evidence type="ECO:0000256" key="1">
    <source>
        <dbReference type="ARBA" id="ARBA00015839"/>
    </source>
</evidence>
<dbReference type="AlphaFoldDB" id="A0A8J5QHP7"/>
<dbReference type="GO" id="GO:0048188">
    <property type="term" value="C:Set1C/COMPASS complex"/>
    <property type="evidence" value="ECO:0007669"/>
    <property type="project" value="InterPro"/>
</dbReference>
<dbReference type="PROSITE" id="PS50280">
    <property type="entry name" value="SET"/>
    <property type="match status" value="1"/>
</dbReference>
<feature type="domain" description="Post-SET" evidence="8">
    <location>
        <begin position="1041"/>
        <end position="1057"/>
    </location>
</feature>
<reference evidence="9 10" key="1">
    <citation type="journal article" date="2021" name="DNA Res.">
        <title>Genome analysis of Candida subhashii reveals its hybrid nature and dual mitochondrial genome conformations.</title>
        <authorList>
            <person name="Mixao V."/>
            <person name="Hegedusova E."/>
            <person name="Saus E."/>
            <person name="Pryszcz L.P."/>
            <person name="Cillingova A."/>
            <person name="Nosek J."/>
            <person name="Gabaldon T."/>
        </authorList>
    </citation>
    <scope>NUCLEOTIDE SEQUENCE [LARGE SCALE GENOMIC DNA]</scope>
    <source>
        <strain evidence="9 10">CBS 10753</strain>
    </source>
</reference>
<feature type="coiled-coil region" evidence="5">
    <location>
        <begin position="333"/>
        <end position="390"/>
    </location>
</feature>
<dbReference type="PROSITE" id="PS51572">
    <property type="entry name" value="SAM_MT43_1"/>
    <property type="match status" value="1"/>
</dbReference>
<feature type="compositionally biased region" description="Acidic residues" evidence="6">
    <location>
        <begin position="630"/>
        <end position="643"/>
    </location>
</feature>
<comment type="function">
    <text evidence="4">Catalytic component of the COMPASS (Set1C) complex that specifically mono-, di- and trimethylates histone H3 to form H3K4me1/2/3. COMPASS recognizes ubiquitinated H2B on one face of the nucleosome which stimulates the methylation of H3 on the opposing face.</text>
</comment>
<feature type="compositionally biased region" description="Polar residues" evidence="6">
    <location>
        <begin position="110"/>
        <end position="124"/>
    </location>
</feature>
<keyword evidence="10" id="KW-1185">Reference proteome</keyword>
<name>A0A8J5QHP7_9ASCO</name>
<evidence type="ECO:0000259" key="7">
    <source>
        <dbReference type="PROSITE" id="PS50280"/>
    </source>
</evidence>